<dbReference type="InterPro" id="IPR049304">
    <property type="entry name" value="Gly_rich_dom"/>
</dbReference>
<dbReference type="PANTHER" id="PTHR13817:SF73">
    <property type="entry name" value="FIBRONECTIN TYPE-III DOMAIN-CONTAINING PROTEIN"/>
    <property type="match status" value="1"/>
</dbReference>
<feature type="region of interest" description="Disordered" evidence="2">
    <location>
        <begin position="2372"/>
        <end position="2395"/>
    </location>
</feature>
<feature type="compositionally biased region" description="Polar residues" evidence="2">
    <location>
        <begin position="638"/>
        <end position="647"/>
    </location>
</feature>
<dbReference type="PROSITE" id="PS50853">
    <property type="entry name" value="FN3"/>
    <property type="match status" value="14"/>
</dbReference>
<feature type="domain" description="Fibronectin type-III" evidence="3">
    <location>
        <begin position="1767"/>
        <end position="1859"/>
    </location>
</feature>
<dbReference type="InterPro" id="IPR011055">
    <property type="entry name" value="Dup_hybrid_motif"/>
</dbReference>
<feature type="domain" description="Fibronectin type-III" evidence="3">
    <location>
        <begin position="1122"/>
        <end position="1217"/>
    </location>
</feature>
<dbReference type="InterPro" id="IPR036116">
    <property type="entry name" value="FN3_sf"/>
</dbReference>
<dbReference type="PANTHER" id="PTHR13817">
    <property type="entry name" value="TITIN"/>
    <property type="match status" value="1"/>
</dbReference>
<dbReference type="SUPFAM" id="SSF51261">
    <property type="entry name" value="Duplicated hybrid motif"/>
    <property type="match status" value="1"/>
</dbReference>
<dbReference type="SMART" id="SM00060">
    <property type="entry name" value="FN3"/>
    <property type="match status" value="17"/>
</dbReference>
<feature type="domain" description="Fibronectin type-III" evidence="3">
    <location>
        <begin position="2482"/>
        <end position="2579"/>
    </location>
</feature>
<reference evidence="4" key="1">
    <citation type="submission" date="2019-09" db="EMBL/GenBank/DDBJ databases">
        <title>Characterisation of the sponge microbiome using genome-centric metagenomics.</title>
        <authorList>
            <person name="Engelberts J.P."/>
            <person name="Robbins S.J."/>
            <person name="De Goeij J.M."/>
            <person name="Aranda M."/>
            <person name="Bell S.C."/>
            <person name="Webster N.S."/>
        </authorList>
    </citation>
    <scope>NUCLEOTIDE SEQUENCE</scope>
    <source>
        <strain evidence="4">SB0662_bin_9</strain>
    </source>
</reference>
<feature type="compositionally biased region" description="Low complexity" evidence="2">
    <location>
        <begin position="648"/>
        <end position="667"/>
    </location>
</feature>
<gene>
    <name evidence="4" type="ORF">F4Y08_04670</name>
</gene>
<feature type="domain" description="Fibronectin type-III" evidence="3">
    <location>
        <begin position="1395"/>
        <end position="1491"/>
    </location>
</feature>
<feature type="domain" description="Fibronectin type-III" evidence="3">
    <location>
        <begin position="2214"/>
        <end position="2307"/>
    </location>
</feature>
<dbReference type="SUPFAM" id="SSF49265">
    <property type="entry name" value="Fibronectin type III"/>
    <property type="match status" value="10"/>
</dbReference>
<feature type="domain" description="Fibronectin type-III" evidence="3">
    <location>
        <begin position="1492"/>
        <end position="1583"/>
    </location>
</feature>
<dbReference type="Pfam" id="PF21722">
    <property type="entry name" value="Gly_rich_2"/>
    <property type="match status" value="2"/>
</dbReference>
<feature type="region of interest" description="Disordered" evidence="2">
    <location>
        <begin position="1010"/>
        <end position="1035"/>
    </location>
</feature>
<dbReference type="Gene3D" id="2.60.40.10">
    <property type="entry name" value="Immunoglobulins"/>
    <property type="match status" value="16"/>
</dbReference>
<proteinExistence type="predicted"/>
<comment type="caution">
    <text evidence="4">The sequence shown here is derived from an EMBL/GenBank/DDBJ whole genome shotgun (WGS) entry which is preliminary data.</text>
</comment>
<feature type="domain" description="Fibronectin type-III" evidence="3">
    <location>
        <begin position="1587"/>
        <end position="1683"/>
    </location>
</feature>
<evidence type="ECO:0000259" key="3">
    <source>
        <dbReference type="PROSITE" id="PS50853"/>
    </source>
</evidence>
<dbReference type="InterPro" id="IPR016047">
    <property type="entry name" value="M23ase_b-sheet_dom"/>
</dbReference>
<dbReference type="Gene3D" id="2.30.30.40">
    <property type="entry name" value="SH3 Domains"/>
    <property type="match status" value="1"/>
</dbReference>
<feature type="compositionally biased region" description="Acidic residues" evidence="2">
    <location>
        <begin position="2377"/>
        <end position="2395"/>
    </location>
</feature>
<dbReference type="Gene3D" id="2.70.70.10">
    <property type="entry name" value="Glucose Permease (Domain IIA)"/>
    <property type="match status" value="1"/>
</dbReference>
<dbReference type="EMBL" id="VXPY01000030">
    <property type="protein sequence ID" value="MYD89623.1"/>
    <property type="molecule type" value="Genomic_DNA"/>
</dbReference>
<accession>A0A6B1DSG2</accession>
<dbReference type="InterPro" id="IPR050964">
    <property type="entry name" value="Striated_Muscle_Regulatory"/>
</dbReference>
<feature type="domain" description="Fibronectin type-III" evidence="3">
    <location>
        <begin position="2036"/>
        <end position="2130"/>
    </location>
</feature>
<dbReference type="InterPro" id="IPR003961">
    <property type="entry name" value="FN3_dom"/>
</dbReference>
<evidence type="ECO:0000256" key="2">
    <source>
        <dbReference type="SAM" id="MobiDB-lite"/>
    </source>
</evidence>
<feature type="domain" description="Fibronectin type-III" evidence="3">
    <location>
        <begin position="1298"/>
        <end position="1392"/>
    </location>
</feature>
<organism evidence="4">
    <name type="scientific">Caldilineaceae bacterium SB0662_bin_9</name>
    <dbReference type="NCBI Taxonomy" id="2605258"/>
    <lineage>
        <taxon>Bacteria</taxon>
        <taxon>Bacillati</taxon>
        <taxon>Chloroflexota</taxon>
        <taxon>Caldilineae</taxon>
        <taxon>Caldilineales</taxon>
        <taxon>Caldilineaceae</taxon>
    </lineage>
</organism>
<feature type="region of interest" description="Disordered" evidence="2">
    <location>
        <begin position="636"/>
        <end position="696"/>
    </location>
</feature>
<feature type="compositionally biased region" description="Polar residues" evidence="2">
    <location>
        <begin position="1010"/>
        <end position="1020"/>
    </location>
</feature>
<dbReference type="CDD" id="cd00063">
    <property type="entry name" value="FN3"/>
    <property type="match status" value="11"/>
</dbReference>
<dbReference type="Pfam" id="PF00041">
    <property type="entry name" value="fn3"/>
    <property type="match status" value="9"/>
</dbReference>
<evidence type="ECO:0000256" key="1">
    <source>
        <dbReference type="ARBA" id="ARBA00022737"/>
    </source>
</evidence>
<feature type="domain" description="Fibronectin type-III" evidence="3">
    <location>
        <begin position="2663"/>
        <end position="2755"/>
    </location>
</feature>
<evidence type="ECO:0000313" key="4">
    <source>
        <dbReference type="EMBL" id="MYD89623.1"/>
    </source>
</evidence>
<feature type="region of interest" description="Disordered" evidence="2">
    <location>
        <begin position="796"/>
        <end position="820"/>
    </location>
</feature>
<dbReference type="CDD" id="cd12797">
    <property type="entry name" value="M23_peptidase"/>
    <property type="match status" value="1"/>
</dbReference>
<dbReference type="Pfam" id="PF01551">
    <property type="entry name" value="Peptidase_M23"/>
    <property type="match status" value="1"/>
</dbReference>
<sequence length="3264" mass="342581">MTQMNHGLQKGDLALPFAPGKSIAINNHFDSPCSRHLYKGDAGHDGLDWPVGEGTPVHAMYGGTVYRVQLNPTADEYGIWVGIRSLTNASTDSGFEHAYAHLSALDVYVGQTVEKGDRLGWSGHTSKDRVGNHLHVGLRPYVGTNRQTAPREYTIPDENRDLKPNHVVLWGRIDFRRFLEGAEDDTIASWRDQQNVIQGHYLVQRTGPHVVTTLVTVPTGGVNIRDSAMLFTVPAHSHPASLVQGRKLAATPKEEDTPFVQVSTEGYVSHDGKRNRDENLTSPMSYCGDLAWTAHDALAPTAPTAEPVRKQITLYAFLTARVRTEVRSNPDASSSRKAYIDPKKDYPVVGRHPADGTASWWQVSLPSGMQGWVSASDATVTNERNMPRLQPPTGLDYTTPDEETLTLHWVAPASSGITGYRIWGLHVPAPLAIVKADTGSAATKWTSKGRLPCYDHLYYRVAALRGNEVGQLSTTLIVQPAIVRLRPGGTETVPVRQQPAANQTVVDRLQQGDHRCYAIVGRYRENPLWWQIRLPDGRRGWVRDSAVTAAGGLAAVQTWPPEVRVSRWVTLGLDVRSGPDASYSRLQTLQGHSIWHRIVGKDAAYPAWWRIQVSSGTFGWVHAIHVDTRGDLGGVAVQTASSPAPVNQGSSGEAAQGTSTTSGAASGPFRNLETNPEGRWSVTKTGTEVTARFSSPRSPVQYYARQNPQPQFVLPVGFRPTVAVPHEATGTHVHEDRTEYEGSPTAKFDLTIGTNGELRYVNNGKVDHVGYLKYQVTGLQWQTAEAVAVPDAPTAPDIEATGTYHNQDENRGSGWSMRRTGDKVEGTFTTTSSPVEYFANQNREALVWLPAEYWPERDESIQVIGAVQVDREGTAIANADPVNFGVTVRSGDGRLYYDRDAALTTAGVGYLSYSLKVKWDASPRVTVPSEPRDLEVDDVEADEVELDWRRPADDGGDSVDEYKVEVYRNGRWREEEDDISRTRYDVEDLDPYTTYTFRVRARNSAGWSAPSTAVTVTTPRETPGDAGRPTATASHERVTLTWSAAGGSAPVTGYRLQRRTGSGAWRTLVRDTGESTPGWVDYTVTATTTYSYRVAAHNHGVLGDWSSARSVTTTAAPTIPGQATGLTVSRGTESRLQLSWTAPADTGGGVTGYRIERSADETPRDWAVIEEDSRSATANWGDDVVAADTVYWYRVSAQNSAGVGLASGEAMGRSRPQLTLGGALPYPLQAYSEPRTGASATTTFATFLPGRVYDLVGRVPGVDGWWRVLLFGQTAQGPFWLPAAAGTAAGAVAALPQPSGAPQGFTASLATSRVTLAWTAPDTGATATGYRLWRQEGDGAFAQLGADLAATVLAHTDTTVQTDRVYRYWLQATSAEGPGLATATAAIAVMATAAAPDAVTGVTAVSAAAGTSLQVGWMRAATGGLPTGYRVAWRESGTTVDFQATAVTGTAHELADLVPGVSYEIRITAFNQEGDALVTSHTGTTVQVAPGVPEAVAVAVLGQDATATWAVPATGGRPAEYHLQSKTQATVDWPATHTVVTGTTHSLSGLGYETAHDLRVRASNTAGESAWVAVAFTTEALPRVPGMPTGLTATPSADSPLRLAWTAPTDAGSPALTGYRVERSPDETPRVWTVVAEDTGSTAESWDDAGLAAATTYRYRVSARNRTGTGTVSTEAAGTTRPQAALLATAAYPLAARAWPAAAAPATHTWAAHDAALKLDVAGRVGGTAGWYRVLRFGAEADGPYWLPAAAVTVTGATTGVPEAPGVPGSFRSTATTHASATLTWSAPTAGGPVTGHRLWRRTGTEAWVALDAVLDAATLTHTDTGLTAATAYRYRLQALSAAGAGVPTAEVEATTAAELTPVVREYAAGTHTLDFPPGYTTFYVQLCGGAGGGAGGQGEASNGADGGDGGCTFYATHRGGHAWTLEVGEGGAGGRYHERWAYDGKHGEPSALHRDGILAATAVRGERGEGISHDGDDGATVGSSGDWGAAWPGNHRAPRGGRGGAGFREEAGRAGADGLARVLFTGTPSDRLPIMPAELVVAPGLEGRLRLTWEEGATVGPATGYRIERSADAETPVWTEVAANTGTAERVWHDSDLAADTVYRYRVTGRNGAGLGTPSMAASGRTRPQAALLAAAAYPLTARAWSLATAPATHTWDVHDAALKLDVAGQAGGTAGWYRVLRFGAEASGPYWLPAASVRVTGTVTGVSEVPGMPGDLSVTEVTDTTVTLTWTAPVTGGTVIGYQLWRQPVAGDWALAGETLAADALTHTDTGLTLSTSYRYRLHALSAGGPGIPAAVGAITGSVPPLIRNYDDGTHTLTVPAGYDTLYAQLCGGGGGGGGAGEHNGEDGGRGGATYYTAGVTVGDLLTFVIGEGGEGGDGEDGRDDAEDGEDGEVSYLRINSREVAIGKPGRGGAADTSGYPNLDGPIRGSSAGWPASWPGNARRPVHGALGFTNHKGGHGSDGGDGLARLLLMPTAPPVVPGTPTDLAAAPSADSQMALSWTAPATGAAAVGYRIERSPDVEPREWAVIAEDTGSTAESWDDVDLAADTVYRYRVTARSVVVLGEPSAPVAGRTRPQAALLATAAYPLAARAWPLATAPATHSWPAHDATARLDVVGQGPGGGGWYRVLRFGERIRNVYWLPAAAVTVTGATTALPQAPGAPGDLAPPTATHDRVTLSWTAPTTGGAVTGYRVWRQTGEEAFTIPGADLAADVLAHTDTTVADSTAYQYRVQALSAAGAGVRTPAVAVTTAATPREPGVPTDVTAAPGADSPMVLTWTAPADAGTQPITGYRIERAAEAATLDWVAVAADTGTTAVTWSDSGLPAATTHHYRVSAHNAVGVGDPSDATAGTTRPRAALLATATYPLTAHQWPAATAPVSHTWSAHDTGVQLEVVGQGAGGGGWYRVLRFGESASGPYWLPAAAVTVTGATTNLPQVPGTPGDLRTTDLQGRVVLAWSAPTTGGTVTGYRLWRQTGEEAWAVLGDVLAADVLTHTDTGVTAATTYGYRLQAQSAAGYGVRTAAVSAAVTAPPAPPATPAYAGAAQVAATTAQLFWDPVAAATGYEVEMRQSWYAADHAQARVRLPQTGTFTLQTGDATTATVTITRTDTLVELSGLPTTYAYWDLYVRATNAGGASAWAEASVYNDATNPYPRQPTGLRGRRTASGTATLNWSAVTGAADYRVYFDFPADDGGAAGWDWLPWRDVTVTATGTTATVGGLPATADSWGLRVTARNANGDESVRSVAIDVSTATAPHAAHHGLSD</sequence>
<feature type="domain" description="Fibronectin type-III" evidence="3">
    <location>
        <begin position="1022"/>
        <end position="1117"/>
    </location>
</feature>
<feature type="compositionally biased region" description="Polar residues" evidence="2">
    <location>
        <begin position="682"/>
        <end position="696"/>
    </location>
</feature>
<feature type="domain" description="Fibronectin type-III" evidence="3">
    <location>
        <begin position="2938"/>
        <end position="3033"/>
    </location>
</feature>
<name>A0A6B1DSG2_9CHLR</name>
<feature type="domain" description="Fibronectin type-III" evidence="3">
    <location>
        <begin position="930"/>
        <end position="1021"/>
    </location>
</feature>
<dbReference type="InterPro" id="IPR013783">
    <property type="entry name" value="Ig-like_fold"/>
</dbReference>
<protein>
    <submittedName>
        <fullName evidence="4">Peptidoglycan DD-metalloendopeptidase family protein</fullName>
    </submittedName>
</protein>
<feature type="domain" description="Fibronectin type-III" evidence="3">
    <location>
        <begin position="2761"/>
        <end position="2857"/>
    </location>
</feature>
<feature type="region of interest" description="Disordered" evidence="2">
    <location>
        <begin position="2408"/>
        <end position="2442"/>
    </location>
</feature>
<keyword evidence="1" id="KW-0677">Repeat</keyword>